<protein>
    <submittedName>
        <fullName evidence="1">38707_t:CDS:1</fullName>
    </submittedName>
</protein>
<organism evidence="1 2">
    <name type="scientific">Gigaspora margarita</name>
    <dbReference type="NCBI Taxonomy" id="4874"/>
    <lineage>
        <taxon>Eukaryota</taxon>
        <taxon>Fungi</taxon>
        <taxon>Fungi incertae sedis</taxon>
        <taxon>Mucoromycota</taxon>
        <taxon>Glomeromycotina</taxon>
        <taxon>Glomeromycetes</taxon>
        <taxon>Diversisporales</taxon>
        <taxon>Gigasporaceae</taxon>
        <taxon>Gigaspora</taxon>
    </lineage>
</organism>
<comment type="caution">
    <text evidence="1">The sequence shown here is derived from an EMBL/GenBank/DDBJ whole genome shotgun (WGS) entry which is preliminary data.</text>
</comment>
<accession>A0ABN7XLU7</accession>
<gene>
    <name evidence="1" type="ORF">GMARGA_LOCUS45028</name>
</gene>
<evidence type="ECO:0000313" key="1">
    <source>
        <dbReference type="EMBL" id="CAG8856207.1"/>
    </source>
</evidence>
<evidence type="ECO:0000313" key="2">
    <source>
        <dbReference type="Proteomes" id="UP000789901"/>
    </source>
</evidence>
<sequence>NPHQESVNRKLKEEQIDIEWDRLSNAIQEAANKHISWSKAKKTEF</sequence>
<name>A0ABN7XLU7_GIGMA</name>
<reference evidence="1 2" key="1">
    <citation type="submission" date="2021-06" db="EMBL/GenBank/DDBJ databases">
        <authorList>
            <person name="Kallberg Y."/>
            <person name="Tangrot J."/>
            <person name="Rosling A."/>
        </authorList>
    </citation>
    <scope>NUCLEOTIDE SEQUENCE [LARGE SCALE GENOMIC DNA]</scope>
    <source>
        <strain evidence="1 2">120-4 pot B 10/14</strain>
    </source>
</reference>
<feature type="non-terminal residue" evidence="1">
    <location>
        <position position="45"/>
    </location>
</feature>
<proteinExistence type="predicted"/>
<keyword evidence="2" id="KW-1185">Reference proteome</keyword>
<feature type="non-terminal residue" evidence="1">
    <location>
        <position position="1"/>
    </location>
</feature>
<dbReference type="EMBL" id="CAJVQB010157299">
    <property type="protein sequence ID" value="CAG8856207.1"/>
    <property type="molecule type" value="Genomic_DNA"/>
</dbReference>
<dbReference type="Proteomes" id="UP000789901">
    <property type="component" value="Unassembled WGS sequence"/>
</dbReference>